<gene>
    <name evidence="1" type="ORF">Pcinc_004429</name>
</gene>
<organism evidence="1 2">
    <name type="scientific">Petrolisthes cinctipes</name>
    <name type="common">Flat porcelain crab</name>
    <dbReference type="NCBI Taxonomy" id="88211"/>
    <lineage>
        <taxon>Eukaryota</taxon>
        <taxon>Metazoa</taxon>
        <taxon>Ecdysozoa</taxon>
        <taxon>Arthropoda</taxon>
        <taxon>Crustacea</taxon>
        <taxon>Multicrustacea</taxon>
        <taxon>Malacostraca</taxon>
        <taxon>Eumalacostraca</taxon>
        <taxon>Eucarida</taxon>
        <taxon>Decapoda</taxon>
        <taxon>Pleocyemata</taxon>
        <taxon>Anomura</taxon>
        <taxon>Galatheoidea</taxon>
        <taxon>Porcellanidae</taxon>
        <taxon>Petrolisthes</taxon>
    </lineage>
</organism>
<dbReference type="Proteomes" id="UP001286313">
    <property type="component" value="Unassembled WGS sequence"/>
</dbReference>
<dbReference type="EMBL" id="JAWQEG010000317">
    <property type="protein sequence ID" value="KAK3891678.1"/>
    <property type="molecule type" value="Genomic_DNA"/>
</dbReference>
<reference evidence="1" key="1">
    <citation type="submission" date="2023-10" db="EMBL/GenBank/DDBJ databases">
        <title>Genome assemblies of two species of porcelain crab, Petrolisthes cinctipes and Petrolisthes manimaculis (Anomura: Porcellanidae).</title>
        <authorList>
            <person name="Angst P."/>
        </authorList>
    </citation>
    <scope>NUCLEOTIDE SEQUENCE</scope>
    <source>
        <strain evidence="1">PB745_01</strain>
        <tissue evidence="1">Gill</tissue>
    </source>
</reference>
<dbReference type="AlphaFoldDB" id="A0AAE1GLE5"/>
<comment type="caution">
    <text evidence="1">The sequence shown here is derived from an EMBL/GenBank/DDBJ whole genome shotgun (WGS) entry which is preliminary data.</text>
</comment>
<evidence type="ECO:0000313" key="1">
    <source>
        <dbReference type="EMBL" id="KAK3891678.1"/>
    </source>
</evidence>
<protein>
    <submittedName>
        <fullName evidence="1">Uncharacterized protein</fullName>
    </submittedName>
</protein>
<proteinExistence type="predicted"/>
<accession>A0AAE1GLE5</accession>
<dbReference type="PANTHER" id="PTHR45913:SF19">
    <property type="entry name" value="LOW QUALITY PROTEIN: ZINC FINGER BED DOMAIN-CONTAINING PROTEIN 5-LIKE"/>
    <property type="match status" value="1"/>
</dbReference>
<sequence>MEWDHEALLFHMNVRGLSKENMLYELREEVVIFLDSQQKADLHNKFQPECLQKTLAYLVDIFEALNAVNLKLQGKNINIIIHHDTIPAFMAKLHLWKCRIQQRNTASFRNLDSTLAHINLDSELKKQIVTHLSYLKLESRIHQILPRYRQQT</sequence>
<evidence type="ECO:0000313" key="2">
    <source>
        <dbReference type="Proteomes" id="UP001286313"/>
    </source>
</evidence>
<keyword evidence="2" id="KW-1185">Reference proteome</keyword>
<name>A0AAE1GLE5_PETCI</name>
<dbReference type="PANTHER" id="PTHR45913">
    <property type="entry name" value="EPM2A-INTERACTING PROTEIN 1"/>
    <property type="match status" value="1"/>
</dbReference>